<evidence type="ECO:0000313" key="1">
    <source>
        <dbReference type="EMBL" id="HAW77812.1"/>
    </source>
</evidence>
<gene>
    <name evidence="1" type="ORF">DCW74_19015</name>
</gene>
<sequence>MKKTWSHRIRELFNKKMQATTAFKERQKITDAAKRLSPWPDSDSENFIDALLNSRELPTNKYRQSLLFLCNTRQNFYLLHDDGGMKEILSAKKMKQIKEKSLDSWDMPFLKNMLLYYCIGPSPETVRPLLKLPNMSDAQWEAQKKIIRDVNDYRNKLLHQQGIEFTEDDLASLKKTFKEFVKKYFGPQADKALLDKLEKKESELEKARFLF</sequence>
<proteinExistence type="predicted"/>
<evidence type="ECO:0000313" key="2">
    <source>
        <dbReference type="Proteomes" id="UP000263517"/>
    </source>
</evidence>
<comment type="caution">
    <text evidence="1">The sequence shown here is derived from an EMBL/GenBank/DDBJ whole genome shotgun (WGS) entry which is preliminary data.</text>
</comment>
<dbReference type="Proteomes" id="UP000263517">
    <property type="component" value="Unassembled WGS sequence"/>
</dbReference>
<reference evidence="1 2" key="1">
    <citation type="journal article" date="2018" name="Nat. Biotechnol.">
        <title>A standardized bacterial taxonomy based on genome phylogeny substantially revises the tree of life.</title>
        <authorList>
            <person name="Parks D.H."/>
            <person name="Chuvochina M."/>
            <person name="Waite D.W."/>
            <person name="Rinke C."/>
            <person name="Skarshewski A."/>
            <person name="Chaumeil P.A."/>
            <person name="Hugenholtz P."/>
        </authorList>
    </citation>
    <scope>NUCLEOTIDE SEQUENCE [LARGE SCALE GENOMIC DNA]</scope>
    <source>
        <strain evidence="1">UBA11978</strain>
    </source>
</reference>
<dbReference type="EMBL" id="DNAN01000665">
    <property type="protein sequence ID" value="HAW77812.1"/>
    <property type="molecule type" value="Genomic_DNA"/>
</dbReference>
<accession>A0A350P945</accession>
<dbReference type="AlphaFoldDB" id="A0A350P945"/>
<protein>
    <submittedName>
        <fullName evidence="1">Uncharacterized protein</fullName>
    </submittedName>
</protein>
<organism evidence="1 2">
    <name type="scientific">Alteromonas australica</name>
    <dbReference type="NCBI Taxonomy" id="589873"/>
    <lineage>
        <taxon>Bacteria</taxon>
        <taxon>Pseudomonadati</taxon>
        <taxon>Pseudomonadota</taxon>
        <taxon>Gammaproteobacteria</taxon>
        <taxon>Alteromonadales</taxon>
        <taxon>Alteromonadaceae</taxon>
        <taxon>Alteromonas/Salinimonas group</taxon>
        <taxon>Alteromonas</taxon>
    </lineage>
</organism>
<name>A0A350P945_9ALTE</name>